<dbReference type="EMBL" id="JAACJO010000004">
    <property type="protein sequence ID" value="KAF5359120.1"/>
    <property type="molecule type" value="Genomic_DNA"/>
</dbReference>
<organism evidence="1 2">
    <name type="scientific">Leucocoprinus leucothites</name>
    <dbReference type="NCBI Taxonomy" id="201217"/>
    <lineage>
        <taxon>Eukaryota</taxon>
        <taxon>Fungi</taxon>
        <taxon>Dikarya</taxon>
        <taxon>Basidiomycota</taxon>
        <taxon>Agaricomycotina</taxon>
        <taxon>Agaricomycetes</taxon>
        <taxon>Agaricomycetidae</taxon>
        <taxon>Agaricales</taxon>
        <taxon>Agaricineae</taxon>
        <taxon>Agaricaceae</taxon>
        <taxon>Leucocoprinus</taxon>
    </lineage>
</organism>
<keyword evidence="2" id="KW-1185">Reference proteome</keyword>
<dbReference type="OrthoDB" id="2269034at2759"/>
<protein>
    <recommendedName>
        <fullName evidence="3">F-box domain-containing protein</fullName>
    </recommendedName>
</protein>
<evidence type="ECO:0000313" key="2">
    <source>
        <dbReference type="Proteomes" id="UP000559027"/>
    </source>
</evidence>
<comment type="caution">
    <text evidence="1">The sequence shown here is derived from an EMBL/GenBank/DDBJ whole genome shotgun (WGS) entry which is preliminary data.</text>
</comment>
<evidence type="ECO:0000313" key="1">
    <source>
        <dbReference type="EMBL" id="KAF5359120.1"/>
    </source>
</evidence>
<dbReference type="Proteomes" id="UP000559027">
    <property type="component" value="Unassembled WGS sequence"/>
</dbReference>
<reference evidence="1 2" key="1">
    <citation type="journal article" date="2020" name="ISME J.">
        <title>Uncovering the hidden diversity of litter-decomposition mechanisms in mushroom-forming fungi.</title>
        <authorList>
            <person name="Floudas D."/>
            <person name="Bentzer J."/>
            <person name="Ahren D."/>
            <person name="Johansson T."/>
            <person name="Persson P."/>
            <person name="Tunlid A."/>
        </authorList>
    </citation>
    <scope>NUCLEOTIDE SEQUENCE [LARGE SCALE GENOMIC DNA]</scope>
    <source>
        <strain evidence="1 2">CBS 146.42</strain>
    </source>
</reference>
<dbReference type="AlphaFoldDB" id="A0A8H5LIU6"/>
<evidence type="ECO:0008006" key="3">
    <source>
        <dbReference type="Google" id="ProtNLM"/>
    </source>
</evidence>
<proteinExistence type="predicted"/>
<name>A0A8H5LIU6_9AGAR</name>
<accession>A0A8H5LIU6</accession>
<gene>
    <name evidence="1" type="ORF">D9756_003481</name>
</gene>
<sequence length="566" mass="64333">MTELSPSGSFDCAPELGIWGIHPILPNRAASKYVKEQRSRQRRIRASYWEYLPLEIWAEIFIKCLPLRRDRRPVRKSPPFLLTQICRAWYRIVVELPQMWSTIVLTTYTSISSISDSALHSGARFLEMSIARTKGAPVELYLRAEFLSRTASFDQIQRISTRISHLTIIFPLTPSVYNEDVRPTYFPRGGCLSMPNLRGIEVYNQEKHKAIASQDTSQLEHIIKSSYSLGCGIFCNRVPGINGPLILQNTSNIEILSIEEPIPLSVCFFLLQNIPTLQELSLLKIVMHPEHAPVYEDQLLKSVLSALGIYQPFVHSRLQCLALAYCEGNPSSFFKLVTLPQLHYIVIDLRADEKISWPQSDFMAFLQRSDCKLHSLTLIDQPISSFQLLEILRFPNVGDTIDSLSIQNYRDVECIFDESILEQLTVEAGSGHERSQVCKDGGTPPPILCPSLEDVALFVPLENAVICKLVNMLKSRSLAQMGGVSRTHPRKALRRIQMDFNPDLKPYLGDLRRAGLILRLYEQNQYDPSPIGMRQLAMLRKYLSGRGKCIVFEHVTGKWDGLLLDE</sequence>